<dbReference type="AlphaFoldDB" id="A0A819SQH9"/>
<feature type="compositionally biased region" description="Low complexity" evidence="1">
    <location>
        <begin position="43"/>
        <end position="75"/>
    </location>
</feature>
<comment type="caution">
    <text evidence="2">The sequence shown here is derived from an EMBL/GenBank/DDBJ whole genome shotgun (WGS) entry which is preliminary data.</text>
</comment>
<dbReference type="Proteomes" id="UP000663836">
    <property type="component" value="Unassembled WGS sequence"/>
</dbReference>
<proteinExistence type="predicted"/>
<evidence type="ECO:0000313" key="3">
    <source>
        <dbReference type="Proteomes" id="UP000663836"/>
    </source>
</evidence>
<name>A0A819SQH9_9BILA</name>
<accession>A0A819SQH9</accession>
<protein>
    <submittedName>
        <fullName evidence="2">Uncharacterized protein</fullName>
    </submittedName>
</protein>
<evidence type="ECO:0000256" key="1">
    <source>
        <dbReference type="SAM" id="MobiDB-lite"/>
    </source>
</evidence>
<gene>
    <name evidence="2" type="ORF">JBS370_LOCUS29858</name>
</gene>
<dbReference type="EMBL" id="CAJOBD010006624">
    <property type="protein sequence ID" value="CAF4065747.1"/>
    <property type="molecule type" value="Genomic_DNA"/>
</dbReference>
<reference evidence="2" key="1">
    <citation type="submission" date="2021-02" db="EMBL/GenBank/DDBJ databases">
        <authorList>
            <person name="Nowell W R."/>
        </authorList>
    </citation>
    <scope>NUCLEOTIDE SEQUENCE</scope>
</reference>
<evidence type="ECO:0000313" key="2">
    <source>
        <dbReference type="EMBL" id="CAF4065747.1"/>
    </source>
</evidence>
<organism evidence="2 3">
    <name type="scientific">Rotaria sordida</name>
    <dbReference type="NCBI Taxonomy" id="392033"/>
    <lineage>
        <taxon>Eukaryota</taxon>
        <taxon>Metazoa</taxon>
        <taxon>Spiralia</taxon>
        <taxon>Gnathifera</taxon>
        <taxon>Rotifera</taxon>
        <taxon>Eurotatoria</taxon>
        <taxon>Bdelloidea</taxon>
        <taxon>Philodinida</taxon>
        <taxon>Philodinidae</taxon>
        <taxon>Rotaria</taxon>
    </lineage>
</organism>
<sequence length="153" mass="18050">MKRKQQDKDFIDKKFNLTILDALDEKEVDNNLINIDRALSGSNHSNSSIHSHNNNNNNHHQTNNNSRHTNNLSTNDHIDSRSRRHLHVFFSDTQYNNRDYDYEDYHRQVYVTNWCGIARGASLVWLPPVLLTIVIYAYTMCYIRCHVSKFTLL</sequence>
<feature type="region of interest" description="Disordered" evidence="1">
    <location>
        <begin position="43"/>
        <end position="77"/>
    </location>
</feature>